<dbReference type="EMBL" id="FNKH01000002">
    <property type="protein sequence ID" value="SDQ49255.1"/>
    <property type="molecule type" value="Genomic_DNA"/>
</dbReference>
<dbReference type="RefSeq" id="WP_074699752.1">
    <property type="nucleotide sequence ID" value="NZ_CP018863.1"/>
</dbReference>
<organism evidence="4 5">
    <name type="scientific">Crystallibacter crystallopoietes</name>
    <dbReference type="NCBI Taxonomy" id="37928"/>
    <lineage>
        <taxon>Bacteria</taxon>
        <taxon>Bacillati</taxon>
        <taxon>Actinomycetota</taxon>
        <taxon>Actinomycetes</taxon>
        <taxon>Micrococcales</taxon>
        <taxon>Micrococcaceae</taxon>
        <taxon>Crystallibacter</taxon>
    </lineage>
</organism>
<dbReference type="Proteomes" id="UP000181917">
    <property type="component" value="Unassembled WGS sequence"/>
</dbReference>
<feature type="transmembrane region" description="Helical" evidence="2">
    <location>
        <begin position="33"/>
        <end position="58"/>
    </location>
</feature>
<dbReference type="Pfam" id="PF13399">
    <property type="entry name" value="LytR_C"/>
    <property type="match status" value="1"/>
</dbReference>
<feature type="compositionally biased region" description="Low complexity" evidence="1">
    <location>
        <begin position="99"/>
        <end position="118"/>
    </location>
</feature>
<evidence type="ECO:0000259" key="3">
    <source>
        <dbReference type="Pfam" id="PF13399"/>
    </source>
</evidence>
<name>A0A1H1BBC8_9MICC</name>
<proteinExistence type="predicted"/>
<dbReference type="STRING" id="37928.SAMN04489742_1329"/>
<evidence type="ECO:0000256" key="1">
    <source>
        <dbReference type="SAM" id="MobiDB-lite"/>
    </source>
</evidence>
<sequence length="232" mass="23348">MTKYSRDEFDQVPETSDRHGVHRAHMAAAKSSGLGLIILATVLALAVGVLSFFVLPLLGAGGASTELQATAAPSAKSASPHAAEGTAEPTDDASEPTVDAAGEATETAEAPTADATTEAAEEPAEEPADEAAEAAAAVNKADPVLIFNSVGVTGLGGAVSQTVTSDGWAVGVVDNWQGTPMANSVIFYNPGQGANAQALGELLGITDLRETAQSAVSEYVTVVLGPGFQQNS</sequence>
<keyword evidence="2" id="KW-0472">Membrane</keyword>
<feature type="region of interest" description="Disordered" evidence="1">
    <location>
        <begin position="1"/>
        <end position="21"/>
    </location>
</feature>
<dbReference type="OrthoDB" id="4966791at2"/>
<dbReference type="AlphaFoldDB" id="A0A1H1BBC8"/>
<reference evidence="4 5" key="1">
    <citation type="submission" date="2016-10" db="EMBL/GenBank/DDBJ databases">
        <authorList>
            <person name="de Groot N.N."/>
        </authorList>
    </citation>
    <scope>NUCLEOTIDE SEQUENCE [LARGE SCALE GENOMIC DNA]</scope>
    <source>
        <strain evidence="4 5">DSM 20117</strain>
    </source>
</reference>
<gene>
    <name evidence="4" type="ORF">SAMN04489742_1329</name>
</gene>
<feature type="domain" description="LytR/CpsA/Psr regulator C-terminal" evidence="3">
    <location>
        <begin position="144"/>
        <end position="228"/>
    </location>
</feature>
<feature type="region of interest" description="Disordered" evidence="1">
    <location>
        <begin position="71"/>
        <end position="135"/>
    </location>
</feature>
<evidence type="ECO:0000256" key="2">
    <source>
        <dbReference type="SAM" id="Phobius"/>
    </source>
</evidence>
<dbReference type="InterPro" id="IPR027381">
    <property type="entry name" value="LytR/CpsA/Psr_C"/>
</dbReference>
<protein>
    <submittedName>
        <fullName evidence="4">LytR cell envelope-related transcriptional attenuator</fullName>
    </submittedName>
</protein>
<keyword evidence="2" id="KW-0812">Transmembrane</keyword>
<feature type="compositionally biased region" description="Basic and acidic residues" evidence="1">
    <location>
        <begin position="1"/>
        <end position="19"/>
    </location>
</feature>
<dbReference type="Gene3D" id="3.30.70.2390">
    <property type="match status" value="1"/>
</dbReference>
<feature type="compositionally biased region" description="Acidic residues" evidence="1">
    <location>
        <begin position="119"/>
        <end position="132"/>
    </location>
</feature>
<feature type="compositionally biased region" description="Low complexity" evidence="1">
    <location>
        <begin position="71"/>
        <end position="83"/>
    </location>
</feature>
<evidence type="ECO:0000313" key="5">
    <source>
        <dbReference type="Proteomes" id="UP000181917"/>
    </source>
</evidence>
<dbReference type="KEGG" id="acry:AC20117_10710"/>
<evidence type="ECO:0000313" key="4">
    <source>
        <dbReference type="EMBL" id="SDQ49255.1"/>
    </source>
</evidence>
<keyword evidence="2" id="KW-1133">Transmembrane helix</keyword>
<accession>A0A1H1BBC8</accession>
<keyword evidence="5" id="KW-1185">Reference proteome</keyword>